<reference evidence="3" key="1">
    <citation type="submission" date="2023-06" db="EMBL/GenBank/DDBJ databases">
        <title>Genome-scale phylogeny and comparative genomics of the fungal order Sordariales.</title>
        <authorList>
            <consortium name="Lawrence Berkeley National Laboratory"/>
            <person name="Hensen N."/>
            <person name="Bonometti L."/>
            <person name="Westerberg I."/>
            <person name="Brannstrom I.O."/>
            <person name="Guillou S."/>
            <person name="Cros-Aarteil S."/>
            <person name="Calhoun S."/>
            <person name="Haridas S."/>
            <person name="Kuo A."/>
            <person name="Mondo S."/>
            <person name="Pangilinan J."/>
            <person name="Riley R."/>
            <person name="Labutti K."/>
            <person name="Andreopoulos B."/>
            <person name="Lipzen A."/>
            <person name="Chen C."/>
            <person name="Yanf M."/>
            <person name="Daum C."/>
            <person name="Ng V."/>
            <person name="Clum A."/>
            <person name="Steindorff A."/>
            <person name="Ohm R."/>
            <person name="Martin F."/>
            <person name="Silar P."/>
            <person name="Natvig D."/>
            <person name="Lalanne C."/>
            <person name="Gautier V."/>
            <person name="Ament-Velasquez S.L."/>
            <person name="Kruys A."/>
            <person name="Hutchinson M.I."/>
            <person name="Powell A.J."/>
            <person name="Barry K."/>
            <person name="Miller A.N."/>
            <person name="Grigoriev I.V."/>
            <person name="Debuchy R."/>
            <person name="Gladieux P."/>
            <person name="Thoren M.H."/>
            <person name="Johannesson H."/>
        </authorList>
    </citation>
    <scope>NUCLEOTIDE SEQUENCE</scope>
    <source>
        <strain evidence="3">SMH4607-1</strain>
    </source>
</reference>
<gene>
    <name evidence="3" type="ORF">B0H67DRAFT_557158</name>
</gene>
<feature type="transmembrane region" description="Helical" evidence="2">
    <location>
        <begin position="67"/>
        <end position="88"/>
    </location>
</feature>
<evidence type="ECO:0000256" key="1">
    <source>
        <dbReference type="SAM" id="MobiDB-lite"/>
    </source>
</evidence>
<keyword evidence="2" id="KW-1133">Transmembrane helix</keyword>
<evidence type="ECO:0000256" key="2">
    <source>
        <dbReference type="SAM" id="Phobius"/>
    </source>
</evidence>
<keyword evidence="2" id="KW-0472">Membrane</keyword>
<name>A0AA39ZVH3_9PEZI</name>
<comment type="caution">
    <text evidence="3">The sequence shown here is derived from an EMBL/GenBank/DDBJ whole genome shotgun (WGS) entry which is preliminary data.</text>
</comment>
<proteinExistence type="predicted"/>
<organism evidence="3 4">
    <name type="scientific">Lasiosphaeris hirsuta</name>
    <dbReference type="NCBI Taxonomy" id="260670"/>
    <lineage>
        <taxon>Eukaryota</taxon>
        <taxon>Fungi</taxon>
        <taxon>Dikarya</taxon>
        <taxon>Ascomycota</taxon>
        <taxon>Pezizomycotina</taxon>
        <taxon>Sordariomycetes</taxon>
        <taxon>Sordariomycetidae</taxon>
        <taxon>Sordariales</taxon>
        <taxon>Lasiosphaeriaceae</taxon>
        <taxon>Lasiosphaeris</taxon>
    </lineage>
</organism>
<feature type="region of interest" description="Disordered" evidence="1">
    <location>
        <begin position="1"/>
        <end position="34"/>
    </location>
</feature>
<dbReference type="Proteomes" id="UP001172102">
    <property type="component" value="Unassembled WGS sequence"/>
</dbReference>
<accession>A0AA39ZVH3</accession>
<evidence type="ECO:0000313" key="4">
    <source>
        <dbReference type="Proteomes" id="UP001172102"/>
    </source>
</evidence>
<evidence type="ECO:0000313" key="3">
    <source>
        <dbReference type="EMBL" id="KAK0704321.1"/>
    </source>
</evidence>
<feature type="transmembrane region" description="Helical" evidence="2">
    <location>
        <begin position="192"/>
        <end position="217"/>
    </location>
</feature>
<keyword evidence="2" id="KW-0812">Transmembrane</keyword>
<protein>
    <submittedName>
        <fullName evidence="3">Uncharacterized protein</fullName>
    </submittedName>
</protein>
<dbReference type="AlphaFoldDB" id="A0AA39ZVH3"/>
<dbReference type="EMBL" id="JAUKUA010000007">
    <property type="protein sequence ID" value="KAK0704321.1"/>
    <property type="molecule type" value="Genomic_DNA"/>
</dbReference>
<keyword evidence="4" id="KW-1185">Reference proteome</keyword>
<sequence length="378" mass="41668">MVPQPRDDMALVPLQSSSTTTTDDDDKASPTFHLSAPRPRLHSRLLAKSKQTLRRTQHPLSVLLPHLHLPLAILAGCALTGGTTYLVARHIVERRAAASVDPDPATWIALARRVYDACYLGCEGCVDVGYAWEACARTAEMAAVASAGGEGGMGGCDARSMWSWKERYPLRCLEGVGGVFKARALERERDKVYVRLLLVFLTVLAGVSGGWGVFWGWGRLTRGCAARVEEWRREEEERREARERMAWPGLVGLPHRSEGRRSGKAPWVVRLLALLGLGLPASAWPCAVGTPYTAYFADAGRNVTGVIYGGLGRCYCQEHFYLETVTENHGKTSYAIRYYYTTEISAMPVDLVEDMLPRVEQCGFSVLAPTKKCRHPSG</sequence>